<evidence type="ECO:0000313" key="3">
    <source>
        <dbReference type="Proteomes" id="UP000198756"/>
    </source>
</evidence>
<dbReference type="RefSeq" id="WP_092732595.1">
    <property type="nucleotide sequence ID" value="NZ_FMXE01000030.1"/>
</dbReference>
<dbReference type="AlphaFoldDB" id="A0A1G5ZB38"/>
<evidence type="ECO:0008006" key="4">
    <source>
        <dbReference type="Google" id="ProtNLM"/>
    </source>
</evidence>
<dbReference type="STRING" id="279824.SAMN03080617_03435"/>
<dbReference type="Proteomes" id="UP000198756">
    <property type="component" value="Unassembled WGS sequence"/>
</dbReference>
<evidence type="ECO:0000313" key="2">
    <source>
        <dbReference type="EMBL" id="SDA91735.1"/>
    </source>
</evidence>
<dbReference type="PROSITE" id="PS51257">
    <property type="entry name" value="PROKAR_LIPOPROTEIN"/>
    <property type="match status" value="1"/>
</dbReference>
<keyword evidence="3" id="KW-1185">Reference proteome</keyword>
<feature type="chain" id="PRO_5011792252" description="Lipoprotein" evidence="1">
    <location>
        <begin position="22"/>
        <end position="158"/>
    </location>
</feature>
<gene>
    <name evidence="2" type="ORF">SAMN03080617_03435</name>
</gene>
<organism evidence="2 3">
    <name type="scientific">Algoriphagus alkaliphilus</name>
    <dbReference type="NCBI Taxonomy" id="279824"/>
    <lineage>
        <taxon>Bacteria</taxon>
        <taxon>Pseudomonadati</taxon>
        <taxon>Bacteroidota</taxon>
        <taxon>Cytophagia</taxon>
        <taxon>Cytophagales</taxon>
        <taxon>Cyclobacteriaceae</taxon>
        <taxon>Algoriphagus</taxon>
    </lineage>
</organism>
<dbReference type="EMBL" id="FMXE01000030">
    <property type="protein sequence ID" value="SDA91735.1"/>
    <property type="molecule type" value="Genomic_DNA"/>
</dbReference>
<keyword evidence="1" id="KW-0732">Signal</keyword>
<sequence>MKKLFLSYIALFLCCVLTLSCGESENPISCENINGIAIESFEDLFFEDVTCFIQNINPDQGTVKLVIKTQSDFEKYFACNPMVPQIDFEKYFILAGRYRHRQCAIWDSQQVFSCKKRIIFKVNMLEQVCLAFTNVYYFTVLEKKYSNWPIEFDVRFIN</sequence>
<reference evidence="3" key="1">
    <citation type="submission" date="2016-10" db="EMBL/GenBank/DDBJ databases">
        <authorList>
            <person name="Varghese N."/>
            <person name="Submissions S."/>
        </authorList>
    </citation>
    <scope>NUCLEOTIDE SEQUENCE [LARGE SCALE GENOMIC DNA]</scope>
    <source>
        <strain evidence="3">DSM 22703</strain>
    </source>
</reference>
<accession>A0A1G5ZB38</accession>
<feature type="signal peptide" evidence="1">
    <location>
        <begin position="1"/>
        <end position="21"/>
    </location>
</feature>
<dbReference type="OrthoDB" id="839243at2"/>
<protein>
    <recommendedName>
        <fullName evidence="4">Lipoprotein</fullName>
    </recommendedName>
</protein>
<proteinExistence type="predicted"/>
<evidence type="ECO:0000256" key="1">
    <source>
        <dbReference type="SAM" id="SignalP"/>
    </source>
</evidence>
<name>A0A1G5ZB38_9BACT</name>